<reference evidence="2" key="2">
    <citation type="journal article" date="2007" name="Science">
        <title>Draft genome sequence of the sexually transmitted pathogen Trichomonas vaginalis.</title>
        <authorList>
            <person name="Carlton J.M."/>
            <person name="Hirt R.P."/>
            <person name="Silva J.C."/>
            <person name="Delcher A.L."/>
            <person name="Schatz M."/>
            <person name="Zhao Q."/>
            <person name="Wortman J.R."/>
            <person name="Bidwell S.L."/>
            <person name="Alsmark U.C.M."/>
            <person name="Besteiro S."/>
            <person name="Sicheritz-Ponten T."/>
            <person name="Noel C.J."/>
            <person name="Dacks J.B."/>
            <person name="Foster P.G."/>
            <person name="Simillion C."/>
            <person name="Van de Peer Y."/>
            <person name="Miranda-Saavedra D."/>
            <person name="Barton G.J."/>
            <person name="Westrop G.D."/>
            <person name="Mueller S."/>
            <person name="Dessi D."/>
            <person name="Fiori P.L."/>
            <person name="Ren Q."/>
            <person name="Paulsen I."/>
            <person name="Zhang H."/>
            <person name="Bastida-Corcuera F.D."/>
            <person name="Simoes-Barbosa A."/>
            <person name="Brown M.T."/>
            <person name="Hayes R.D."/>
            <person name="Mukherjee M."/>
            <person name="Okumura C.Y."/>
            <person name="Schneider R."/>
            <person name="Smith A.J."/>
            <person name="Vanacova S."/>
            <person name="Villalvazo M."/>
            <person name="Haas B.J."/>
            <person name="Pertea M."/>
            <person name="Feldblyum T.V."/>
            <person name="Utterback T.R."/>
            <person name="Shu C.L."/>
            <person name="Osoegawa K."/>
            <person name="de Jong P.J."/>
            <person name="Hrdy I."/>
            <person name="Horvathova L."/>
            <person name="Zubacova Z."/>
            <person name="Dolezal P."/>
            <person name="Malik S.B."/>
            <person name="Logsdon J.M. Jr."/>
            <person name="Henze K."/>
            <person name="Gupta A."/>
            <person name="Wang C.C."/>
            <person name="Dunne R.L."/>
            <person name="Upcroft J.A."/>
            <person name="Upcroft P."/>
            <person name="White O."/>
            <person name="Salzberg S.L."/>
            <person name="Tang P."/>
            <person name="Chiu C.-H."/>
            <person name="Lee Y.-S."/>
            <person name="Embley T.M."/>
            <person name="Coombs G.H."/>
            <person name="Mottram J.C."/>
            <person name="Tachezy J."/>
            <person name="Fraser-Liggett C.M."/>
            <person name="Johnson P.J."/>
        </authorList>
    </citation>
    <scope>NUCLEOTIDE SEQUENCE [LARGE SCALE GENOMIC DNA]</scope>
    <source>
        <strain evidence="2">G3</strain>
    </source>
</reference>
<gene>
    <name evidence="2" type="ORF">TVAG_281950</name>
</gene>
<keyword evidence="1" id="KW-0812">Transmembrane</keyword>
<protein>
    <submittedName>
        <fullName evidence="2">Uncharacterized protein</fullName>
    </submittedName>
</protein>
<reference evidence="2" key="1">
    <citation type="submission" date="2006-10" db="EMBL/GenBank/DDBJ databases">
        <authorList>
            <person name="Amadeo P."/>
            <person name="Zhao Q."/>
            <person name="Wortman J."/>
            <person name="Fraser-Liggett C."/>
            <person name="Carlton J."/>
        </authorList>
    </citation>
    <scope>NUCLEOTIDE SEQUENCE</scope>
    <source>
        <strain evidence="2">G3</strain>
    </source>
</reference>
<dbReference type="VEuPathDB" id="TrichDB:TVAGG3_0043300"/>
<dbReference type="SUPFAM" id="SSF82171">
    <property type="entry name" value="DPP6 N-terminal domain-like"/>
    <property type="match status" value="1"/>
</dbReference>
<keyword evidence="1" id="KW-0472">Membrane</keyword>
<dbReference type="AlphaFoldDB" id="A2E9R0"/>
<dbReference type="VEuPathDB" id="TrichDB:TVAG_281950"/>
<organism evidence="2 3">
    <name type="scientific">Trichomonas vaginalis (strain ATCC PRA-98 / G3)</name>
    <dbReference type="NCBI Taxonomy" id="412133"/>
    <lineage>
        <taxon>Eukaryota</taxon>
        <taxon>Metamonada</taxon>
        <taxon>Parabasalia</taxon>
        <taxon>Trichomonadida</taxon>
        <taxon>Trichomonadidae</taxon>
        <taxon>Trichomonas</taxon>
    </lineage>
</organism>
<feature type="transmembrane region" description="Helical" evidence="1">
    <location>
        <begin position="337"/>
        <end position="357"/>
    </location>
</feature>
<accession>A2E9R0</accession>
<dbReference type="InterPro" id="IPR015943">
    <property type="entry name" value="WD40/YVTN_repeat-like_dom_sf"/>
</dbReference>
<name>A2E9R0_TRIV3</name>
<dbReference type="InParanoid" id="A2E9R0"/>
<evidence type="ECO:0000313" key="2">
    <source>
        <dbReference type="EMBL" id="EAY10595.1"/>
    </source>
</evidence>
<dbReference type="KEGG" id="tva:4768530"/>
<dbReference type="Proteomes" id="UP000001542">
    <property type="component" value="Unassembled WGS sequence"/>
</dbReference>
<keyword evidence="3" id="KW-1185">Reference proteome</keyword>
<evidence type="ECO:0000313" key="3">
    <source>
        <dbReference type="Proteomes" id="UP000001542"/>
    </source>
</evidence>
<evidence type="ECO:0000256" key="1">
    <source>
        <dbReference type="SAM" id="Phobius"/>
    </source>
</evidence>
<dbReference type="Gene3D" id="2.130.10.10">
    <property type="entry name" value="YVTN repeat-like/Quinoprotein amine dehydrogenase"/>
    <property type="match status" value="1"/>
</dbReference>
<dbReference type="EMBL" id="DS113335">
    <property type="protein sequence ID" value="EAY10595.1"/>
    <property type="molecule type" value="Genomic_DNA"/>
</dbReference>
<proteinExistence type="predicted"/>
<dbReference type="RefSeq" id="XP_001322818.1">
    <property type="nucleotide sequence ID" value="XM_001322783.1"/>
</dbReference>
<sequence>MFLFTFLVGSVHIHYIEGKRLSKKTSMVTLQGSDKYLAIGEVSDSISRFPPRLNVYSIGTSKILSSTSIQGQDASLGYAIAPIKNGFIASSPQAAFRWGKPGPILTKIYSSRTIHETLNSSYIPYGETLAASLYYKFVIACSPFENKGCYIINETHRIIQAPDNVTLFGIAVAVSPSGRYYATMSRDHSRPVSIHIFNSSDEIENSFKIVHNPLIDLQQARPYLHFDNDNSMIAGFPEIGKVFSYKRSTVGWVTEHPADIEMTSISKSGSYFITVNRDGEVKFFDNLFKEVDSINVQRSIKNSNFTKIVGGDTWFAVLEDDGNERTLHIYSTKSSNYFHALFIVALLLVTSILYIIMRPKISISVFRRPGKKLF</sequence>
<keyword evidence="1" id="KW-1133">Transmembrane helix</keyword>